<evidence type="ECO:0000256" key="1">
    <source>
        <dbReference type="ARBA" id="ARBA00004167"/>
    </source>
</evidence>
<evidence type="ECO:0000256" key="5">
    <source>
        <dbReference type="SAM" id="MobiDB-lite"/>
    </source>
</evidence>
<evidence type="ECO:0000256" key="2">
    <source>
        <dbReference type="ARBA" id="ARBA00022692"/>
    </source>
</evidence>
<evidence type="ECO:0000313" key="7">
    <source>
        <dbReference type="EMBL" id="KAF2398124.1"/>
    </source>
</evidence>
<dbReference type="OrthoDB" id="10039147at2759"/>
<protein>
    <submittedName>
        <fullName evidence="7">DUF1682-domain-containing protein</fullName>
    </submittedName>
</protein>
<dbReference type="GO" id="GO:0032469">
    <property type="term" value="P:endoplasmic reticulum calcium ion homeostasis"/>
    <property type="evidence" value="ECO:0007669"/>
    <property type="project" value="InterPro"/>
</dbReference>
<sequence>MENVRNALFGGQKPVAVSSAQSSGDADFADFAGVPDPSPTPFVSTVGSSPNTVPTLQAAPTGAPYTKWYRVWERTSPSDFKQEAIILPFILLVVLVHLWGTRTNKRRANKWIAAVGPVLTSEFARVGWAGKKDGEIEQMRENSPAEFITYASGRLNVAFLDAKLTLIKRYNPLVRVGELLMGLAIESMPAPQERFEVTEYPFDGKETSLVPKRSGDESGKVPNSVFDGFVWAVVNKDIMRQLREDRYDLSLTGTRDHSKLPAWATVMTESAEITETLLTPELVSAIERAGDLLDALVITDQPVERPTKLNETVPKKRLTLSFRLPSDGNYDNVLPLFQYFIRLPDFLVSHGRFRPEAMRKVRATRDDEIRRIKKIDEEEKAEERKSNADREKKEKRDASLRNMSAEQQRKFLEKEKEKEARRAQKGRTMRA</sequence>
<dbReference type="GO" id="GO:0016020">
    <property type="term" value="C:membrane"/>
    <property type="evidence" value="ECO:0007669"/>
    <property type="project" value="UniProtKB-SubCell"/>
</dbReference>
<proteinExistence type="predicted"/>
<dbReference type="Pfam" id="PF07946">
    <property type="entry name" value="CCDC47"/>
    <property type="match status" value="1"/>
</dbReference>
<keyword evidence="2 6" id="KW-0812">Transmembrane</keyword>
<reference evidence="7" key="1">
    <citation type="journal article" date="2020" name="Stud. Mycol.">
        <title>101 Dothideomycetes genomes: a test case for predicting lifestyles and emergence of pathogens.</title>
        <authorList>
            <person name="Haridas S."/>
            <person name="Albert R."/>
            <person name="Binder M."/>
            <person name="Bloem J."/>
            <person name="Labutti K."/>
            <person name="Salamov A."/>
            <person name="Andreopoulos B."/>
            <person name="Baker S."/>
            <person name="Barry K."/>
            <person name="Bills G."/>
            <person name="Bluhm B."/>
            <person name="Cannon C."/>
            <person name="Castanera R."/>
            <person name="Culley D."/>
            <person name="Daum C."/>
            <person name="Ezra D."/>
            <person name="Gonzalez J."/>
            <person name="Henrissat B."/>
            <person name="Kuo A."/>
            <person name="Liang C."/>
            <person name="Lipzen A."/>
            <person name="Lutzoni F."/>
            <person name="Magnuson J."/>
            <person name="Mondo S."/>
            <person name="Nolan M."/>
            <person name="Ohm R."/>
            <person name="Pangilinan J."/>
            <person name="Park H.-J."/>
            <person name="Ramirez L."/>
            <person name="Alfaro M."/>
            <person name="Sun H."/>
            <person name="Tritt A."/>
            <person name="Yoshinaga Y."/>
            <person name="Zwiers L.-H."/>
            <person name="Turgeon B."/>
            <person name="Goodwin S."/>
            <person name="Spatafora J."/>
            <person name="Crous P."/>
            <person name="Grigoriev I."/>
        </authorList>
    </citation>
    <scope>NUCLEOTIDE SEQUENCE</scope>
    <source>
        <strain evidence="7">CBS 262.69</strain>
    </source>
</reference>
<dbReference type="InterPro" id="IPR012879">
    <property type="entry name" value="CCDC47"/>
</dbReference>
<evidence type="ECO:0000313" key="8">
    <source>
        <dbReference type="Proteomes" id="UP000799640"/>
    </source>
</evidence>
<dbReference type="PANTHER" id="PTHR12883">
    <property type="entry name" value="ADIPOCYTE-SPECIFIC PROTEIN 4-RELATED"/>
    <property type="match status" value="1"/>
</dbReference>
<accession>A0A6G1HQD0</accession>
<feature type="compositionally biased region" description="Basic and acidic residues" evidence="5">
    <location>
        <begin position="407"/>
        <end position="422"/>
    </location>
</feature>
<dbReference type="EMBL" id="ML996701">
    <property type="protein sequence ID" value="KAF2398124.1"/>
    <property type="molecule type" value="Genomic_DNA"/>
</dbReference>
<evidence type="ECO:0000256" key="4">
    <source>
        <dbReference type="ARBA" id="ARBA00023136"/>
    </source>
</evidence>
<dbReference type="GO" id="GO:0005509">
    <property type="term" value="F:calcium ion binding"/>
    <property type="evidence" value="ECO:0007669"/>
    <property type="project" value="InterPro"/>
</dbReference>
<keyword evidence="3 6" id="KW-1133">Transmembrane helix</keyword>
<feature type="region of interest" description="Disordered" evidence="5">
    <location>
        <begin position="375"/>
        <end position="431"/>
    </location>
</feature>
<organism evidence="7 8">
    <name type="scientific">Trichodelitschia bisporula</name>
    <dbReference type="NCBI Taxonomy" id="703511"/>
    <lineage>
        <taxon>Eukaryota</taxon>
        <taxon>Fungi</taxon>
        <taxon>Dikarya</taxon>
        <taxon>Ascomycota</taxon>
        <taxon>Pezizomycotina</taxon>
        <taxon>Dothideomycetes</taxon>
        <taxon>Dothideomycetes incertae sedis</taxon>
        <taxon>Phaeotrichales</taxon>
        <taxon>Phaeotrichaceae</taxon>
        <taxon>Trichodelitschia</taxon>
    </lineage>
</organism>
<evidence type="ECO:0000256" key="3">
    <source>
        <dbReference type="ARBA" id="ARBA00022989"/>
    </source>
</evidence>
<keyword evidence="8" id="KW-1185">Reference proteome</keyword>
<feature type="transmembrane region" description="Helical" evidence="6">
    <location>
        <begin position="84"/>
        <end position="100"/>
    </location>
</feature>
<keyword evidence="4 6" id="KW-0472">Membrane</keyword>
<dbReference type="AlphaFoldDB" id="A0A6G1HQD0"/>
<dbReference type="GO" id="GO:0005783">
    <property type="term" value="C:endoplasmic reticulum"/>
    <property type="evidence" value="ECO:0007669"/>
    <property type="project" value="InterPro"/>
</dbReference>
<name>A0A6G1HQD0_9PEZI</name>
<dbReference type="Proteomes" id="UP000799640">
    <property type="component" value="Unassembled WGS sequence"/>
</dbReference>
<dbReference type="PANTHER" id="PTHR12883:SF0">
    <property type="entry name" value="PAT COMPLEX SUBUNIT CCDC47"/>
    <property type="match status" value="1"/>
</dbReference>
<comment type="subcellular location">
    <subcellularLocation>
        <location evidence="1">Membrane</location>
        <topology evidence="1">Single-pass membrane protein</topology>
    </subcellularLocation>
</comment>
<gene>
    <name evidence="7" type="ORF">EJ06DRAFT_532489</name>
</gene>
<feature type="compositionally biased region" description="Basic and acidic residues" evidence="5">
    <location>
        <begin position="375"/>
        <end position="399"/>
    </location>
</feature>
<evidence type="ECO:0000256" key="6">
    <source>
        <dbReference type="SAM" id="Phobius"/>
    </source>
</evidence>